<dbReference type="InterPro" id="IPR036852">
    <property type="entry name" value="Peptidase_S8/S53_dom_sf"/>
</dbReference>
<evidence type="ECO:0000256" key="9">
    <source>
        <dbReference type="RuleBase" id="RU003355"/>
    </source>
</evidence>
<keyword evidence="15" id="KW-1185">Reference proteome</keyword>
<feature type="chain" id="PRO_5034286909" evidence="10">
    <location>
        <begin position="23"/>
        <end position="876"/>
    </location>
</feature>
<dbReference type="InterPro" id="IPR003137">
    <property type="entry name" value="PA_domain"/>
</dbReference>
<dbReference type="PROSITE" id="PS51892">
    <property type="entry name" value="SUBTILASE"/>
    <property type="match status" value="1"/>
</dbReference>
<evidence type="ECO:0000313" key="15">
    <source>
        <dbReference type="Proteomes" id="UP000605846"/>
    </source>
</evidence>
<protein>
    <submittedName>
        <fullName evidence="14">Uncharacterized protein</fullName>
    </submittedName>
</protein>
<keyword evidence="2" id="KW-0964">Secreted</keyword>
<evidence type="ECO:0000256" key="7">
    <source>
        <dbReference type="PIRSR" id="PIRSR615500-1"/>
    </source>
</evidence>
<dbReference type="PANTHER" id="PTHR43806">
    <property type="entry name" value="PEPTIDASE S8"/>
    <property type="match status" value="1"/>
</dbReference>
<dbReference type="GO" id="GO:0005615">
    <property type="term" value="C:extracellular space"/>
    <property type="evidence" value="ECO:0007669"/>
    <property type="project" value="TreeGrafter"/>
</dbReference>
<evidence type="ECO:0000256" key="2">
    <source>
        <dbReference type="ARBA" id="ARBA00022512"/>
    </source>
</evidence>
<dbReference type="Gene3D" id="3.50.30.30">
    <property type="match status" value="1"/>
</dbReference>
<dbReference type="GO" id="GO:0006508">
    <property type="term" value="P:proteolysis"/>
    <property type="evidence" value="ECO:0007669"/>
    <property type="project" value="UniProtKB-KW"/>
</dbReference>
<dbReference type="InterPro" id="IPR022398">
    <property type="entry name" value="Peptidase_S8_His-AS"/>
</dbReference>
<feature type="active site" description="Charge relay system" evidence="7 8">
    <location>
        <position position="216"/>
    </location>
</feature>
<organism evidence="14 15">
    <name type="scientific">Apophysomyces ossiformis</name>
    <dbReference type="NCBI Taxonomy" id="679940"/>
    <lineage>
        <taxon>Eukaryota</taxon>
        <taxon>Fungi</taxon>
        <taxon>Fungi incertae sedis</taxon>
        <taxon>Mucoromycota</taxon>
        <taxon>Mucoromycotina</taxon>
        <taxon>Mucoromycetes</taxon>
        <taxon>Mucorales</taxon>
        <taxon>Mucorineae</taxon>
        <taxon>Mucoraceae</taxon>
        <taxon>Apophysomyces</taxon>
    </lineage>
</organism>
<dbReference type="PROSITE" id="PS00137">
    <property type="entry name" value="SUBTILASE_HIS"/>
    <property type="match status" value="1"/>
</dbReference>
<feature type="signal peptide" evidence="10">
    <location>
        <begin position="1"/>
        <end position="22"/>
    </location>
</feature>
<dbReference type="Gene3D" id="2.60.40.1710">
    <property type="entry name" value="Subtilisin-like superfamily"/>
    <property type="match status" value="1"/>
</dbReference>
<evidence type="ECO:0000256" key="3">
    <source>
        <dbReference type="ARBA" id="ARBA00022670"/>
    </source>
</evidence>
<dbReference type="PROSITE" id="PS00136">
    <property type="entry name" value="SUBTILASE_ASP"/>
    <property type="match status" value="1"/>
</dbReference>
<dbReference type="InterPro" id="IPR010435">
    <property type="entry name" value="C5a/SBT2-like_Fn3"/>
</dbReference>
<keyword evidence="4 10" id="KW-0732">Signal</keyword>
<dbReference type="Pfam" id="PF02225">
    <property type="entry name" value="PA"/>
    <property type="match status" value="1"/>
</dbReference>
<dbReference type="GO" id="GO:0004252">
    <property type="term" value="F:serine-type endopeptidase activity"/>
    <property type="evidence" value="ECO:0007669"/>
    <property type="project" value="UniProtKB-UniRule"/>
</dbReference>
<feature type="active site" description="Charge relay system" evidence="7 8">
    <location>
        <position position="169"/>
    </location>
</feature>
<keyword evidence="6 8" id="KW-0720">Serine protease</keyword>
<evidence type="ECO:0000259" key="11">
    <source>
        <dbReference type="Pfam" id="PF00082"/>
    </source>
</evidence>
<dbReference type="Proteomes" id="UP000605846">
    <property type="component" value="Unassembled WGS sequence"/>
</dbReference>
<keyword evidence="5 8" id="KW-0378">Hydrolase</keyword>
<dbReference type="InterPro" id="IPR023827">
    <property type="entry name" value="Peptidase_S8_Asp-AS"/>
</dbReference>
<dbReference type="PANTHER" id="PTHR43806:SF66">
    <property type="entry name" value="SERIN ENDOPEPTIDASE"/>
    <property type="match status" value="1"/>
</dbReference>
<comment type="caution">
    <text evidence="14">The sequence shown here is derived from an EMBL/GenBank/DDBJ whole genome shotgun (WGS) entry which is preliminary data.</text>
</comment>
<evidence type="ECO:0000256" key="5">
    <source>
        <dbReference type="ARBA" id="ARBA00022801"/>
    </source>
</evidence>
<evidence type="ECO:0000256" key="4">
    <source>
        <dbReference type="ARBA" id="ARBA00022729"/>
    </source>
</evidence>
<gene>
    <name evidence="14" type="ORF">EC973_007374</name>
</gene>
<dbReference type="SUPFAM" id="SSF52743">
    <property type="entry name" value="Subtilisin-like"/>
    <property type="match status" value="1"/>
</dbReference>
<keyword evidence="3 8" id="KW-0645">Protease</keyword>
<feature type="domain" description="C5a peptidase/Subtilisin-like protease SBT2-like Fn3-like" evidence="13">
    <location>
        <begin position="609"/>
        <end position="729"/>
    </location>
</feature>
<dbReference type="Pfam" id="PF00082">
    <property type="entry name" value="Peptidase_S8"/>
    <property type="match status" value="1"/>
</dbReference>
<name>A0A8H7BUV1_9FUNG</name>
<evidence type="ECO:0000256" key="1">
    <source>
        <dbReference type="ARBA" id="ARBA00011073"/>
    </source>
</evidence>
<dbReference type="InterPro" id="IPR000209">
    <property type="entry name" value="Peptidase_S8/S53_dom"/>
</dbReference>
<dbReference type="GO" id="GO:0016020">
    <property type="term" value="C:membrane"/>
    <property type="evidence" value="ECO:0007669"/>
    <property type="project" value="InterPro"/>
</dbReference>
<sequence>MKKAPQVFWAIGLLCLLLSVGAESFTHSKYRTTKNRLHARGQYVVEFGYDAPIDSSAFLSDLENQVPGIKLLKRYAFTHELFRGVSFEARGLEESKKNELLKAIVDKEYVARVYPNTRSVHPEAEPMGINNQVSPETVRTLLPHNLTQVDRVHEELKLTGKGVLICILDSGIDYNHPALGGGFGQNFKVVTGADRADKKDTPLDDCPLGSKGGSGHGTHVAGIAAGYDASKSFVGVAPDASIGFWKVFSCEGGGDDDGFLQSLTEAYDSKCEVINLSLGQTNQLWSESAQSVVIEKLVEKGIPVVVSASNDGAYGAFSVASPAAAKNALSVASVDNAHYLTRLFEAKSGSNLDQKLGPYSYNPEPSAFDLIPNGQVVLGYNPKDENVCSNQTDYSHVRGNLVLLKLAPGCDPSEQVATVANSGAIGALFAAPDETARTPDVALSAIPVVGISKVAGNDLEAALQKNEAITLHFSRESFAQKLSTGGFVSEFSSIGPNADLDLHPRISGPGGTIFSSLPRYLGAWGMMSGTSMSAPYVTGSVALFIQSWKAKNQQVNPQFIFEHFQNYAAIGNAGPLHKDLIDNPIRQGAGLVQVYDAIQETVHISPAQISFNDTASVQEYKVHTLNITNFGTERASYRLRNKIATAIKPYTISKGSLTMTRPADYFAKSDANVTFMPSDLTIEPGQTQQVTVRVDIPLNQVNSTEHLIYGGYVQFESQQGNRKGMSVPYFGIWGKQRDLPLLSQNETAIISMQEKMAYAKNETYAMSLKNPLTYPAVLAYLYTPSAKVTWDLLDEHMQVLGRFKESIYVDRTLTDDTLAIANFTGNYTVETGGQPESRNAAVGQYKFKVSALKLFGNPQDVNDWETWVSGPVQVQL</sequence>
<dbReference type="InterPro" id="IPR015500">
    <property type="entry name" value="Peptidase_S8_subtilisin-rel"/>
</dbReference>
<dbReference type="Gene3D" id="3.40.50.200">
    <property type="entry name" value="Peptidase S8/S53 domain"/>
    <property type="match status" value="1"/>
</dbReference>
<dbReference type="OrthoDB" id="10256524at2759"/>
<dbReference type="EMBL" id="JABAYA010000053">
    <property type="protein sequence ID" value="KAF7727613.1"/>
    <property type="molecule type" value="Genomic_DNA"/>
</dbReference>
<feature type="domain" description="PA" evidence="12">
    <location>
        <begin position="374"/>
        <end position="459"/>
    </location>
</feature>
<dbReference type="InterPro" id="IPR023828">
    <property type="entry name" value="Peptidase_S8_Ser-AS"/>
</dbReference>
<evidence type="ECO:0000259" key="13">
    <source>
        <dbReference type="Pfam" id="PF06280"/>
    </source>
</evidence>
<dbReference type="PROSITE" id="PS00138">
    <property type="entry name" value="SUBTILASE_SER"/>
    <property type="match status" value="1"/>
</dbReference>
<comment type="similarity">
    <text evidence="1 8 9">Belongs to the peptidase S8 family.</text>
</comment>
<evidence type="ECO:0000259" key="12">
    <source>
        <dbReference type="Pfam" id="PF02225"/>
    </source>
</evidence>
<dbReference type="PRINTS" id="PR00723">
    <property type="entry name" value="SUBTILISIN"/>
</dbReference>
<dbReference type="Pfam" id="PF06280">
    <property type="entry name" value="fn3_5"/>
    <property type="match status" value="1"/>
</dbReference>
<accession>A0A8H7BUV1</accession>
<dbReference type="InterPro" id="IPR050131">
    <property type="entry name" value="Peptidase_S8_subtilisin-like"/>
</dbReference>
<feature type="domain" description="Peptidase S8/S53" evidence="11">
    <location>
        <begin position="160"/>
        <end position="547"/>
    </location>
</feature>
<evidence type="ECO:0000256" key="6">
    <source>
        <dbReference type="ARBA" id="ARBA00022825"/>
    </source>
</evidence>
<keyword evidence="2" id="KW-0134">Cell wall</keyword>
<feature type="active site" description="Charge relay system" evidence="7 8">
    <location>
        <position position="531"/>
    </location>
</feature>
<evidence type="ECO:0000313" key="14">
    <source>
        <dbReference type="EMBL" id="KAF7727613.1"/>
    </source>
</evidence>
<reference evidence="14" key="1">
    <citation type="submission" date="2020-01" db="EMBL/GenBank/DDBJ databases">
        <title>Genome Sequencing of Three Apophysomyces-Like Fungal Strains Confirms a Novel Fungal Genus in the Mucoromycota with divergent Burkholderia-like Endosymbiotic Bacteria.</title>
        <authorList>
            <person name="Stajich J.E."/>
            <person name="Macias A.M."/>
            <person name="Carter-House D."/>
            <person name="Lovett B."/>
            <person name="Kasson L.R."/>
            <person name="Berry K."/>
            <person name="Grigoriev I."/>
            <person name="Chang Y."/>
            <person name="Spatafora J."/>
            <person name="Kasson M.T."/>
        </authorList>
    </citation>
    <scope>NUCLEOTIDE SEQUENCE</scope>
    <source>
        <strain evidence="14">NRRL A-21654</strain>
    </source>
</reference>
<proteinExistence type="inferred from homology"/>
<evidence type="ECO:0000256" key="8">
    <source>
        <dbReference type="PROSITE-ProRule" id="PRU01240"/>
    </source>
</evidence>
<evidence type="ECO:0000256" key="10">
    <source>
        <dbReference type="SAM" id="SignalP"/>
    </source>
</evidence>
<dbReference type="AlphaFoldDB" id="A0A8H7BUV1"/>